<dbReference type="PANTHER" id="PTHR43968">
    <property type="match status" value="1"/>
</dbReference>
<feature type="domain" description="GST N-terminal" evidence="1">
    <location>
        <begin position="10"/>
        <end position="89"/>
    </location>
</feature>
<reference evidence="2 3" key="1">
    <citation type="submission" date="2020-08" db="EMBL/GenBank/DDBJ databases">
        <title>Genomic Encyclopedia of Type Strains, Phase IV (KMG-IV): sequencing the most valuable type-strain genomes for metagenomic binning, comparative biology and taxonomic classification.</title>
        <authorList>
            <person name="Goeker M."/>
        </authorList>
    </citation>
    <scope>NUCLEOTIDE SEQUENCE [LARGE SCALE GENOMIC DNA]</scope>
    <source>
        <strain evidence="2 3">DSM 23240</strain>
    </source>
</reference>
<dbReference type="GO" id="GO:0005737">
    <property type="term" value="C:cytoplasm"/>
    <property type="evidence" value="ECO:0007669"/>
    <property type="project" value="TreeGrafter"/>
</dbReference>
<sequence length="211" mass="23843">MNNSDMSASALPMLYTFRRCPYAIRARLAIKVSAVPVQMTQVSLRSKPQSMLDCSPKGTVPVLQLIDGTVIDQSLDIMRWALAINDPLQWMRGRSALEPDMVGLIDRNDGAFKQNLDRYKYSQRFPGFSAAHYRAQGCTFLAELNDRLSGQSYLSSDRPAFVDMAIFPFVRQFAHVDKVWFYGPDNAHTQVIRWLDGLLASALFIAVMEKI</sequence>
<dbReference type="PROSITE" id="PS50404">
    <property type="entry name" value="GST_NTER"/>
    <property type="match status" value="1"/>
</dbReference>
<dbReference type="AlphaFoldDB" id="A0A840RP73"/>
<comment type="caution">
    <text evidence="2">The sequence shown here is derived from an EMBL/GenBank/DDBJ whole genome shotgun (WGS) entry which is preliminary data.</text>
</comment>
<dbReference type="PANTHER" id="PTHR43968:SF6">
    <property type="entry name" value="GLUTATHIONE S-TRANSFERASE OMEGA"/>
    <property type="match status" value="1"/>
</dbReference>
<dbReference type="SUPFAM" id="SSF47616">
    <property type="entry name" value="GST C-terminal domain-like"/>
    <property type="match status" value="1"/>
</dbReference>
<name>A0A840RP73_9BURK</name>
<dbReference type="Proteomes" id="UP000571084">
    <property type="component" value="Unassembled WGS sequence"/>
</dbReference>
<accession>A0A840RP73</accession>
<dbReference type="GO" id="GO:0016740">
    <property type="term" value="F:transferase activity"/>
    <property type="evidence" value="ECO:0007669"/>
    <property type="project" value="UniProtKB-KW"/>
</dbReference>
<dbReference type="InterPro" id="IPR050983">
    <property type="entry name" value="GST_Omega/HSP26"/>
</dbReference>
<organism evidence="2 3">
    <name type="scientific">Glaciimonas immobilis</name>
    <dbReference type="NCBI Taxonomy" id="728004"/>
    <lineage>
        <taxon>Bacteria</taxon>
        <taxon>Pseudomonadati</taxon>
        <taxon>Pseudomonadota</taxon>
        <taxon>Betaproteobacteria</taxon>
        <taxon>Burkholderiales</taxon>
        <taxon>Oxalobacteraceae</taxon>
        <taxon>Glaciimonas</taxon>
    </lineage>
</organism>
<evidence type="ECO:0000313" key="2">
    <source>
        <dbReference type="EMBL" id="MBB5199553.1"/>
    </source>
</evidence>
<dbReference type="Gene3D" id="3.40.30.10">
    <property type="entry name" value="Glutaredoxin"/>
    <property type="match status" value="1"/>
</dbReference>
<dbReference type="InterPro" id="IPR004045">
    <property type="entry name" value="Glutathione_S-Trfase_N"/>
</dbReference>
<dbReference type="Gene3D" id="1.20.1050.10">
    <property type="match status" value="1"/>
</dbReference>
<dbReference type="InterPro" id="IPR036249">
    <property type="entry name" value="Thioredoxin-like_sf"/>
</dbReference>
<dbReference type="Pfam" id="PF13417">
    <property type="entry name" value="GST_N_3"/>
    <property type="match status" value="1"/>
</dbReference>
<dbReference type="RefSeq" id="WP_245182293.1">
    <property type="nucleotide sequence ID" value="NZ_JAAOZT010000006.1"/>
</dbReference>
<dbReference type="Pfam" id="PF13410">
    <property type="entry name" value="GST_C_2"/>
    <property type="match status" value="1"/>
</dbReference>
<keyword evidence="2" id="KW-0808">Transferase</keyword>
<dbReference type="CDD" id="cd03196">
    <property type="entry name" value="GST_C_5"/>
    <property type="match status" value="1"/>
</dbReference>
<protein>
    <submittedName>
        <fullName evidence="2">Glutathione S-transferase</fullName>
    </submittedName>
</protein>
<keyword evidence="3" id="KW-1185">Reference proteome</keyword>
<gene>
    <name evidence="2" type="ORF">HNR39_001380</name>
</gene>
<dbReference type="InterPro" id="IPR036282">
    <property type="entry name" value="Glutathione-S-Trfase_C_sf"/>
</dbReference>
<evidence type="ECO:0000259" key="1">
    <source>
        <dbReference type="PROSITE" id="PS50404"/>
    </source>
</evidence>
<dbReference type="EMBL" id="JACHHQ010000002">
    <property type="protein sequence ID" value="MBB5199553.1"/>
    <property type="molecule type" value="Genomic_DNA"/>
</dbReference>
<dbReference type="SUPFAM" id="SSF52833">
    <property type="entry name" value="Thioredoxin-like"/>
    <property type="match status" value="1"/>
</dbReference>
<evidence type="ECO:0000313" key="3">
    <source>
        <dbReference type="Proteomes" id="UP000571084"/>
    </source>
</evidence>
<proteinExistence type="predicted"/>